<comment type="catalytic activity">
    <reaction evidence="1">
        <text>ATP + protein L-histidine = ADP + protein N-phospho-L-histidine.</text>
        <dbReference type="EC" id="2.7.13.3"/>
    </reaction>
</comment>
<keyword evidence="10" id="KW-0812">Transmembrane</keyword>
<keyword evidence="10" id="KW-0472">Membrane</keyword>
<evidence type="ECO:0000256" key="9">
    <source>
        <dbReference type="ARBA" id="ARBA00022840"/>
    </source>
</evidence>
<proteinExistence type="predicted"/>
<dbReference type="InterPro" id="IPR004358">
    <property type="entry name" value="Sig_transdc_His_kin-like_C"/>
</dbReference>
<organism evidence="13 14">
    <name type="scientific">Pseudobowmanella zhangzhouensis</name>
    <dbReference type="NCBI Taxonomy" id="1537679"/>
    <lineage>
        <taxon>Bacteria</taxon>
        <taxon>Pseudomonadati</taxon>
        <taxon>Pseudomonadota</taxon>
        <taxon>Gammaproteobacteria</taxon>
        <taxon>Alteromonadales</taxon>
        <taxon>Alteromonadaceae</taxon>
    </lineage>
</organism>
<dbReference type="PANTHER" id="PTHR44936">
    <property type="entry name" value="SENSOR PROTEIN CREC"/>
    <property type="match status" value="1"/>
</dbReference>
<dbReference type="Pfam" id="PF00512">
    <property type="entry name" value="HisKA"/>
    <property type="match status" value="1"/>
</dbReference>
<dbReference type="Gene3D" id="6.10.340.10">
    <property type="match status" value="1"/>
</dbReference>
<dbReference type="GO" id="GO:0005524">
    <property type="term" value="F:ATP binding"/>
    <property type="evidence" value="ECO:0007669"/>
    <property type="project" value="UniProtKB-KW"/>
</dbReference>
<gene>
    <name evidence="13" type="ORF">ACFP85_01105</name>
</gene>
<evidence type="ECO:0000256" key="1">
    <source>
        <dbReference type="ARBA" id="ARBA00000085"/>
    </source>
</evidence>
<dbReference type="InterPro" id="IPR003661">
    <property type="entry name" value="HisK_dim/P_dom"/>
</dbReference>
<dbReference type="InterPro" id="IPR005467">
    <property type="entry name" value="His_kinase_dom"/>
</dbReference>
<evidence type="ECO:0000256" key="10">
    <source>
        <dbReference type="SAM" id="Phobius"/>
    </source>
</evidence>
<dbReference type="SUPFAM" id="SSF55874">
    <property type="entry name" value="ATPase domain of HSP90 chaperone/DNA topoisomerase II/histidine kinase"/>
    <property type="match status" value="1"/>
</dbReference>
<feature type="transmembrane region" description="Helical" evidence="10">
    <location>
        <begin position="173"/>
        <end position="191"/>
    </location>
</feature>
<keyword evidence="4" id="KW-1003">Cell membrane</keyword>
<dbReference type="SMART" id="SM00387">
    <property type="entry name" value="HATPase_c"/>
    <property type="match status" value="1"/>
</dbReference>
<dbReference type="PROSITE" id="PS50885">
    <property type="entry name" value="HAMP"/>
    <property type="match status" value="1"/>
</dbReference>
<keyword evidence="10" id="KW-1133">Transmembrane helix</keyword>
<dbReference type="InterPro" id="IPR050980">
    <property type="entry name" value="2C_sensor_his_kinase"/>
</dbReference>
<name>A0ABW1XFF4_9ALTE</name>
<dbReference type="Gene3D" id="3.30.565.10">
    <property type="entry name" value="Histidine kinase-like ATPase, C-terminal domain"/>
    <property type="match status" value="1"/>
</dbReference>
<feature type="transmembrane region" description="Helical" evidence="10">
    <location>
        <begin position="13"/>
        <end position="35"/>
    </location>
</feature>
<keyword evidence="14" id="KW-1185">Reference proteome</keyword>
<evidence type="ECO:0000259" key="12">
    <source>
        <dbReference type="PROSITE" id="PS50885"/>
    </source>
</evidence>
<reference evidence="14" key="1">
    <citation type="journal article" date="2019" name="Int. J. Syst. Evol. Microbiol.">
        <title>The Global Catalogue of Microorganisms (GCM) 10K type strain sequencing project: providing services to taxonomists for standard genome sequencing and annotation.</title>
        <authorList>
            <consortium name="The Broad Institute Genomics Platform"/>
            <consortium name="The Broad Institute Genome Sequencing Center for Infectious Disease"/>
            <person name="Wu L."/>
            <person name="Ma J."/>
        </authorList>
    </citation>
    <scope>NUCLEOTIDE SEQUENCE [LARGE SCALE GENOMIC DNA]</scope>
    <source>
        <strain evidence="14">CGMCC 1.16031</strain>
    </source>
</reference>
<evidence type="ECO:0000256" key="6">
    <source>
        <dbReference type="ARBA" id="ARBA00022679"/>
    </source>
</evidence>
<dbReference type="Gene3D" id="1.10.287.130">
    <property type="match status" value="1"/>
</dbReference>
<dbReference type="CDD" id="cd00082">
    <property type="entry name" value="HisKA"/>
    <property type="match status" value="1"/>
</dbReference>
<evidence type="ECO:0000313" key="14">
    <source>
        <dbReference type="Proteomes" id="UP001596364"/>
    </source>
</evidence>
<dbReference type="Proteomes" id="UP001596364">
    <property type="component" value="Unassembled WGS sequence"/>
</dbReference>
<keyword evidence="7" id="KW-0547">Nucleotide-binding</keyword>
<evidence type="ECO:0000313" key="13">
    <source>
        <dbReference type="EMBL" id="MFC6438759.1"/>
    </source>
</evidence>
<sequence>MNWLSRLNPANHLFGRIFLWFWITLILVVTVTAFATREIARNQEGSLSELNESQEHWLEENQRLLARLPALLEQSRDLAAALDRLSKRNRQLIVLVRQRDNALISPVPARELGDSKAFARASASDEAVMLHIRHFEFIGPINKITYNGDTYSLFLGRMARPNPLREFREQYPLALLTLALILSAVPCFLLARSLVKPLTALGRHARQMGAGNLQSKDLHTALRGDEIGQLAREFNQMATHLEDMLERQKRMLSDISHELRSPLTRMQVAVALAENEFGEDHPLCKRISKEAGQLDTMLGQLLALARLESQQSQRYSHFQTSDILSQIVQDAEFEASAVNKHLISEFGDSAPLYGDAQLIASALENILRNGIKYAKQSIAVHANLPDDQSWQLVIEDDGPGVAEEHLTKLFTPFYRTSEARDRDSGGVGLGLAIAARAIHANGGNISAMRSTEYGGLRIEVTLPLHPVS</sequence>
<evidence type="ECO:0000256" key="4">
    <source>
        <dbReference type="ARBA" id="ARBA00022475"/>
    </source>
</evidence>
<dbReference type="RefSeq" id="WP_131259359.1">
    <property type="nucleotide sequence ID" value="NZ_JBHSUS010000001.1"/>
</dbReference>
<keyword evidence="5" id="KW-0597">Phosphoprotein</keyword>
<dbReference type="InterPro" id="IPR003660">
    <property type="entry name" value="HAMP_dom"/>
</dbReference>
<evidence type="ECO:0000256" key="5">
    <source>
        <dbReference type="ARBA" id="ARBA00022553"/>
    </source>
</evidence>
<keyword evidence="6" id="KW-0808">Transferase</keyword>
<accession>A0ABW1XFF4</accession>
<dbReference type="InterPro" id="IPR036097">
    <property type="entry name" value="HisK_dim/P_sf"/>
</dbReference>
<dbReference type="PRINTS" id="PR00344">
    <property type="entry name" value="BCTRLSENSOR"/>
</dbReference>
<dbReference type="EC" id="2.7.13.3" evidence="3"/>
<dbReference type="SMART" id="SM00304">
    <property type="entry name" value="HAMP"/>
    <property type="match status" value="1"/>
</dbReference>
<dbReference type="Pfam" id="PF02518">
    <property type="entry name" value="HATPase_c"/>
    <property type="match status" value="1"/>
</dbReference>
<evidence type="ECO:0000259" key="11">
    <source>
        <dbReference type="PROSITE" id="PS50109"/>
    </source>
</evidence>
<evidence type="ECO:0000256" key="2">
    <source>
        <dbReference type="ARBA" id="ARBA00004651"/>
    </source>
</evidence>
<dbReference type="InterPro" id="IPR003594">
    <property type="entry name" value="HATPase_dom"/>
</dbReference>
<comment type="subcellular location">
    <subcellularLocation>
        <location evidence="2">Cell membrane</location>
        <topology evidence="2">Multi-pass membrane protein</topology>
    </subcellularLocation>
</comment>
<dbReference type="SUPFAM" id="SSF158472">
    <property type="entry name" value="HAMP domain-like"/>
    <property type="match status" value="1"/>
</dbReference>
<dbReference type="Pfam" id="PF00672">
    <property type="entry name" value="HAMP"/>
    <property type="match status" value="1"/>
</dbReference>
<feature type="domain" description="Histidine kinase" evidence="11">
    <location>
        <begin position="254"/>
        <end position="466"/>
    </location>
</feature>
<dbReference type="PROSITE" id="PS50109">
    <property type="entry name" value="HIS_KIN"/>
    <property type="match status" value="1"/>
</dbReference>
<dbReference type="EMBL" id="JBHSUS010000001">
    <property type="protein sequence ID" value="MFC6438759.1"/>
    <property type="molecule type" value="Genomic_DNA"/>
</dbReference>
<keyword evidence="8" id="KW-0418">Kinase</keyword>
<dbReference type="SUPFAM" id="SSF47384">
    <property type="entry name" value="Homodimeric domain of signal transducing histidine kinase"/>
    <property type="match status" value="1"/>
</dbReference>
<keyword evidence="9 13" id="KW-0067">ATP-binding</keyword>
<feature type="domain" description="HAMP" evidence="12">
    <location>
        <begin position="192"/>
        <end position="246"/>
    </location>
</feature>
<dbReference type="CDD" id="cd06225">
    <property type="entry name" value="HAMP"/>
    <property type="match status" value="1"/>
</dbReference>
<protein>
    <recommendedName>
        <fullName evidence="3">histidine kinase</fullName>
        <ecNumber evidence="3">2.7.13.3</ecNumber>
    </recommendedName>
</protein>
<dbReference type="SMART" id="SM00388">
    <property type="entry name" value="HisKA"/>
    <property type="match status" value="1"/>
</dbReference>
<comment type="caution">
    <text evidence="13">The sequence shown here is derived from an EMBL/GenBank/DDBJ whole genome shotgun (WGS) entry which is preliminary data.</text>
</comment>
<dbReference type="InterPro" id="IPR036890">
    <property type="entry name" value="HATPase_C_sf"/>
</dbReference>
<evidence type="ECO:0000256" key="8">
    <source>
        <dbReference type="ARBA" id="ARBA00022777"/>
    </source>
</evidence>
<evidence type="ECO:0000256" key="3">
    <source>
        <dbReference type="ARBA" id="ARBA00012438"/>
    </source>
</evidence>
<dbReference type="PANTHER" id="PTHR44936:SF10">
    <property type="entry name" value="SENSOR PROTEIN RSTB"/>
    <property type="match status" value="1"/>
</dbReference>
<evidence type="ECO:0000256" key="7">
    <source>
        <dbReference type="ARBA" id="ARBA00022741"/>
    </source>
</evidence>